<dbReference type="InterPro" id="IPR053185">
    <property type="entry name" value="SET_domain_protein"/>
</dbReference>
<keyword evidence="4" id="KW-1185">Reference proteome</keyword>
<accession>A0A6A6A9H3</accession>
<feature type="chain" id="PRO_5025649642" evidence="1">
    <location>
        <begin position="20"/>
        <end position="360"/>
    </location>
</feature>
<keyword evidence="1" id="KW-0732">Signal</keyword>
<feature type="domain" description="SET" evidence="2">
    <location>
        <begin position="51"/>
        <end position="202"/>
    </location>
</feature>
<dbReference type="Proteomes" id="UP000799771">
    <property type="component" value="Unassembled WGS sequence"/>
</dbReference>
<dbReference type="PANTHER" id="PTHR47332:SF4">
    <property type="entry name" value="SET DOMAIN-CONTAINING PROTEIN 5"/>
    <property type="match status" value="1"/>
</dbReference>
<feature type="signal peptide" evidence="1">
    <location>
        <begin position="1"/>
        <end position="19"/>
    </location>
</feature>
<organism evidence="3 4">
    <name type="scientific">Dothidotthia symphoricarpi CBS 119687</name>
    <dbReference type="NCBI Taxonomy" id="1392245"/>
    <lineage>
        <taxon>Eukaryota</taxon>
        <taxon>Fungi</taxon>
        <taxon>Dikarya</taxon>
        <taxon>Ascomycota</taxon>
        <taxon>Pezizomycotina</taxon>
        <taxon>Dothideomycetes</taxon>
        <taxon>Pleosporomycetidae</taxon>
        <taxon>Pleosporales</taxon>
        <taxon>Dothidotthiaceae</taxon>
        <taxon>Dothidotthia</taxon>
    </lineage>
</organism>
<dbReference type="Gene3D" id="1.25.40.10">
    <property type="entry name" value="Tetratricopeptide repeat domain"/>
    <property type="match status" value="1"/>
</dbReference>
<dbReference type="InterPro" id="IPR046341">
    <property type="entry name" value="SET_dom_sf"/>
</dbReference>
<name>A0A6A6A9H3_9PLEO</name>
<dbReference type="Pfam" id="PF00856">
    <property type="entry name" value="SET"/>
    <property type="match status" value="1"/>
</dbReference>
<dbReference type="CDD" id="cd20071">
    <property type="entry name" value="SET_SMYD"/>
    <property type="match status" value="1"/>
</dbReference>
<dbReference type="OrthoDB" id="265717at2759"/>
<evidence type="ECO:0000256" key="1">
    <source>
        <dbReference type="SAM" id="SignalP"/>
    </source>
</evidence>
<protein>
    <submittedName>
        <fullName evidence="3">SET domain-containing protein</fullName>
    </submittedName>
</protein>
<gene>
    <name evidence="3" type="ORF">P153DRAFT_320211</name>
</gene>
<dbReference type="Gene3D" id="2.170.270.10">
    <property type="entry name" value="SET domain"/>
    <property type="match status" value="1"/>
</dbReference>
<dbReference type="AlphaFoldDB" id="A0A6A6A9H3"/>
<evidence type="ECO:0000313" key="3">
    <source>
        <dbReference type="EMBL" id="KAF2127754.1"/>
    </source>
</evidence>
<dbReference type="InterPro" id="IPR011990">
    <property type="entry name" value="TPR-like_helical_dom_sf"/>
</dbReference>
<dbReference type="InterPro" id="IPR001214">
    <property type="entry name" value="SET_dom"/>
</dbReference>
<dbReference type="RefSeq" id="XP_033522143.1">
    <property type="nucleotide sequence ID" value="XM_033665111.1"/>
</dbReference>
<reference evidence="3" key="1">
    <citation type="journal article" date="2020" name="Stud. Mycol.">
        <title>101 Dothideomycetes genomes: a test case for predicting lifestyles and emergence of pathogens.</title>
        <authorList>
            <person name="Haridas S."/>
            <person name="Albert R."/>
            <person name="Binder M."/>
            <person name="Bloem J."/>
            <person name="Labutti K."/>
            <person name="Salamov A."/>
            <person name="Andreopoulos B."/>
            <person name="Baker S."/>
            <person name="Barry K."/>
            <person name="Bills G."/>
            <person name="Bluhm B."/>
            <person name="Cannon C."/>
            <person name="Castanera R."/>
            <person name="Culley D."/>
            <person name="Daum C."/>
            <person name="Ezra D."/>
            <person name="Gonzalez J."/>
            <person name="Henrissat B."/>
            <person name="Kuo A."/>
            <person name="Liang C."/>
            <person name="Lipzen A."/>
            <person name="Lutzoni F."/>
            <person name="Magnuson J."/>
            <person name="Mondo S."/>
            <person name="Nolan M."/>
            <person name="Ohm R."/>
            <person name="Pangilinan J."/>
            <person name="Park H.-J."/>
            <person name="Ramirez L."/>
            <person name="Alfaro M."/>
            <person name="Sun H."/>
            <person name="Tritt A."/>
            <person name="Yoshinaga Y."/>
            <person name="Zwiers L.-H."/>
            <person name="Turgeon B."/>
            <person name="Goodwin S."/>
            <person name="Spatafora J."/>
            <person name="Crous P."/>
            <person name="Grigoriev I."/>
        </authorList>
    </citation>
    <scope>NUCLEOTIDE SEQUENCE</scope>
    <source>
        <strain evidence="3">CBS 119687</strain>
    </source>
</reference>
<evidence type="ECO:0000313" key="4">
    <source>
        <dbReference type="Proteomes" id="UP000799771"/>
    </source>
</evidence>
<proteinExistence type="predicted"/>
<evidence type="ECO:0000259" key="2">
    <source>
        <dbReference type="PROSITE" id="PS50280"/>
    </source>
</evidence>
<dbReference type="SUPFAM" id="SSF82199">
    <property type="entry name" value="SET domain"/>
    <property type="match status" value="1"/>
</dbReference>
<dbReference type="GeneID" id="54405543"/>
<dbReference type="EMBL" id="ML977510">
    <property type="protein sequence ID" value="KAF2127754.1"/>
    <property type="molecule type" value="Genomic_DNA"/>
</dbReference>
<sequence>MISILSLCISLGSLSLVLAGPTTCKLPSPSIFNTSDIPLWQVGKDICQGPPDVYFIKHSKGKGLGLFAAHDLEVGDAVMREPPILKIRPPESIKGAGYPMAAITKLVRTEFNNLSSDAQAAIMGLTYHATPTEKENFDKLGIIFRTNAYNTGNEIGLFPKIARINHSCRPNTSYYWSEKLNKRIVYATRPIKAGEEFSVSYIPLLLTWEERQKRLNRYGFTCTCEACAQEQVAMQASDTRRLTINKAFVTFEHQLHLTPPKSRTEKEQAVKNAKASIQLAELVQQEGLADYYAKAYRIVAISHARVEDWEPAAVWANRGYELKFMEDPESVHTAEMHHLTSNFIASWESELNRTHRHHHR</sequence>
<dbReference type="PANTHER" id="PTHR47332">
    <property type="entry name" value="SET DOMAIN-CONTAINING PROTEIN 5"/>
    <property type="match status" value="1"/>
</dbReference>
<dbReference type="SMART" id="SM00317">
    <property type="entry name" value="SET"/>
    <property type="match status" value="1"/>
</dbReference>
<dbReference type="PROSITE" id="PS50280">
    <property type="entry name" value="SET"/>
    <property type="match status" value="1"/>
</dbReference>